<keyword evidence="1" id="KW-1133">Transmembrane helix</keyword>
<accession>A0A182S136</accession>
<dbReference type="EnsemblMetazoa" id="AFUN014199-RA">
    <property type="protein sequence ID" value="AFUN014199-PA"/>
    <property type="gene ID" value="AFUN014199"/>
</dbReference>
<dbReference type="AlphaFoldDB" id="A0A182S136"/>
<evidence type="ECO:0000256" key="1">
    <source>
        <dbReference type="SAM" id="Phobius"/>
    </source>
</evidence>
<organism evidence="2">
    <name type="scientific">Anopheles funestus</name>
    <name type="common">African malaria mosquito</name>
    <dbReference type="NCBI Taxonomy" id="62324"/>
    <lineage>
        <taxon>Eukaryota</taxon>
        <taxon>Metazoa</taxon>
        <taxon>Ecdysozoa</taxon>
        <taxon>Arthropoda</taxon>
        <taxon>Hexapoda</taxon>
        <taxon>Insecta</taxon>
        <taxon>Pterygota</taxon>
        <taxon>Neoptera</taxon>
        <taxon>Endopterygota</taxon>
        <taxon>Diptera</taxon>
        <taxon>Nematocera</taxon>
        <taxon>Culicoidea</taxon>
        <taxon>Culicidae</taxon>
        <taxon>Anophelinae</taxon>
        <taxon>Anopheles</taxon>
    </lineage>
</organism>
<evidence type="ECO:0000313" key="2">
    <source>
        <dbReference type="EnsemblMetazoa" id="AFUN014199-PA"/>
    </source>
</evidence>
<feature type="transmembrane region" description="Helical" evidence="1">
    <location>
        <begin position="6"/>
        <end position="29"/>
    </location>
</feature>
<keyword evidence="1" id="KW-0472">Membrane</keyword>
<protein>
    <submittedName>
        <fullName evidence="2">Uncharacterized protein</fullName>
    </submittedName>
</protein>
<proteinExistence type="predicted"/>
<reference evidence="2" key="1">
    <citation type="submission" date="2020-05" db="UniProtKB">
        <authorList>
            <consortium name="EnsemblMetazoa"/>
        </authorList>
    </citation>
    <scope>IDENTIFICATION</scope>
    <source>
        <strain evidence="2">FUMOZ</strain>
    </source>
</reference>
<name>A0A182S136_ANOFN</name>
<sequence length="137" mass="16281">MNFVVPISILCKYVFSWQIYHISIFFFNFQKERKRKTNKNKRSNTEWLRTNKCEAFLQCLIAGVLINPRTLNRFEKMFSDKGACRVICFRAMVKVRTNKPSSNQALCYQASNCWSHFPPSLGRRTAHPRAHNLFRWV</sequence>
<keyword evidence="1" id="KW-0812">Transmembrane</keyword>
<dbReference type="VEuPathDB" id="VectorBase:AFUN014199"/>